<keyword evidence="5" id="KW-1185">Reference proteome</keyword>
<comment type="caution">
    <text evidence="4">The sequence shown here is derived from an EMBL/GenBank/DDBJ whole genome shotgun (WGS) entry which is preliminary data.</text>
</comment>
<dbReference type="PROSITE" id="PS00973">
    <property type="entry name" value="USP_2"/>
    <property type="match status" value="1"/>
</dbReference>
<feature type="compositionally biased region" description="Low complexity" evidence="2">
    <location>
        <begin position="291"/>
        <end position="310"/>
    </location>
</feature>
<dbReference type="GO" id="GO:0004843">
    <property type="term" value="F:cysteine-type deubiquitinase activity"/>
    <property type="evidence" value="ECO:0007669"/>
    <property type="project" value="InterPro"/>
</dbReference>
<accession>A0A834HUD8</accession>
<dbReference type="InterPro" id="IPR001394">
    <property type="entry name" value="Peptidase_C19_UCH"/>
</dbReference>
<sequence>MGDQIDFSTNSFMTHKPKYKYRSFVEQQFDYVFHGLPYTDIEDPTRKCVKDFIKTVGKKKTGKDVSEYEIEKRARALFQKHDLCWYLPVVDEKKAQELIEDSQQEEYFDIDIDSFDISFEPPEDIRDKLQSLLESSDDSGYSDFPSTKKKSSVKLKEKSISRRKHIKSVEENITFKKKNNQRKCSLMKSNSTRQLRERNCKLTIIPELSPVKKIRLDTMADYLDDQTHPSVINGEGISDCNVATLLNMGNTCFLNCILYALRFAPTFLHNLHHLLTDINFVNGKLKETKTKTSSLGRNGSAVSGSSWRSSSSKDLLSIGNNDIIPKSRDQIVTEKLHALFVTMSNLESKDSPDPYQPEALLQAVRDAKTLFEGNHQQDAHEFFLELLSCLRVTCDKLSQQIDQNPELLKAPESGSTNTINNSKIFGVRTSWKKPPKKAEKHNTLKENGTTVDNYSNGVLADPDKRKIGYNFIAEEFEGVSIHRTVCLECEEVSELKEPFLEIQVPVNSKDEDFGSSNADSSIFGTVCVASEKLCDQNKYFCENCNRYNEASRTVLYEKLPNTMVLHLKRFTTSSSGVEKVNTYVPTPLEIRCFCESCNKVEKSKTTPHKYRLSCVIMHLGTSMASGHYIAYSRAQLQTKDYVDCSRSIPKGYQGKELSVNILKFIKSKALGNSLTETTNGLGPNSKNDVQVCQSIGCCGIRCKLLNLNATRCGDWLEFDDEKVKILSDKEFMDMLNRKHNTTNTPYLLFYSKV</sequence>
<name>A0A834HUD8_RHYFE</name>
<gene>
    <name evidence="4" type="ORF">GWI33_018166</name>
</gene>
<evidence type="ECO:0000259" key="3">
    <source>
        <dbReference type="PROSITE" id="PS50235"/>
    </source>
</evidence>
<dbReference type="InterPro" id="IPR018200">
    <property type="entry name" value="USP_CS"/>
</dbReference>
<dbReference type="Gene3D" id="3.90.70.10">
    <property type="entry name" value="Cysteine proteinases"/>
    <property type="match status" value="1"/>
</dbReference>
<protein>
    <recommendedName>
        <fullName evidence="3">USP domain-containing protein</fullName>
    </recommendedName>
</protein>
<dbReference type="GO" id="GO:0005634">
    <property type="term" value="C:nucleus"/>
    <property type="evidence" value="ECO:0007669"/>
    <property type="project" value="TreeGrafter"/>
</dbReference>
<feature type="region of interest" description="Disordered" evidence="2">
    <location>
        <begin position="289"/>
        <end position="310"/>
    </location>
</feature>
<dbReference type="InterPro" id="IPR050164">
    <property type="entry name" value="Peptidase_C19"/>
</dbReference>
<feature type="domain" description="USP" evidence="3">
    <location>
        <begin position="243"/>
        <end position="753"/>
    </location>
</feature>
<dbReference type="PANTHER" id="PTHR24006:SF905">
    <property type="entry name" value="UBIQUITIN CARBOXYL-TERMINAL HYDROLASE 1"/>
    <property type="match status" value="1"/>
</dbReference>
<dbReference type="Pfam" id="PF00443">
    <property type="entry name" value="UCH"/>
    <property type="match status" value="1"/>
</dbReference>
<evidence type="ECO:0000256" key="2">
    <source>
        <dbReference type="SAM" id="MobiDB-lite"/>
    </source>
</evidence>
<dbReference type="Proteomes" id="UP000625711">
    <property type="component" value="Unassembled WGS sequence"/>
</dbReference>
<evidence type="ECO:0000313" key="5">
    <source>
        <dbReference type="Proteomes" id="UP000625711"/>
    </source>
</evidence>
<dbReference type="GO" id="GO:0005829">
    <property type="term" value="C:cytosol"/>
    <property type="evidence" value="ECO:0007669"/>
    <property type="project" value="TreeGrafter"/>
</dbReference>
<evidence type="ECO:0000256" key="1">
    <source>
        <dbReference type="ARBA" id="ARBA00009085"/>
    </source>
</evidence>
<dbReference type="SUPFAM" id="SSF54001">
    <property type="entry name" value="Cysteine proteinases"/>
    <property type="match status" value="1"/>
</dbReference>
<dbReference type="GO" id="GO:0016579">
    <property type="term" value="P:protein deubiquitination"/>
    <property type="evidence" value="ECO:0007669"/>
    <property type="project" value="InterPro"/>
</dbReference>
<dbReference type="InterPro" id="IPR028889">
    <property type="entry name" value="USP"/>
</dbReference>
<dbReference type="PROSITE" id="PS50235">
    <property type="entry name" value="USP_3"/>
    <property type="match status" value="1"/>
</dbReference>
<dbReference type="EMBL" id="JAACXV010014301">
    <property type="protein sequence ID" value="KAF7268820.1"/>
    <property type="molecule type" value="Genomic_DNA"/>
</dbReference>
<organism evidence="4 5">
    <name type="scientific">Rhynchophorus ferrugineus</name>
    <name type="common">Red palm weevil</name>
    <name type="synonym">Curculio ferrugineus</name>
    <dbReference type="NCBI Taxonomy" id="354439"/>
    <lineage>
        <taxon>Eukaryota</taxon>
        <taxon>Metazoa</taxon>
        <taxon>Ecdysozoa</taxon>
        <taxon>Arthropoda</taxon>
        <taxon>Hexapoda</taxon>
        <taxon>Insecta</taxon>
        <taxon>Pterygota</taxon>
        <taxon>Neoptera</taxon>
        <taxon>Endopterygota</taxon>
        <taxon>Coleoptera</taxon>
        <taxon>Polyphaga</taxon>
        <taxon>Cucujiformia</taxon>
        <taxon>Curculionidae</taxon>
        <taxon>Dryophthorinae</taxon>
        <taxon>Rhynchophorus</taxon>
    </lineage>
</organism>
<dbReference type="InterPro" id="IPR038765">
    <property type="entry name" value="Papain-like_cys_pep_sf"/>
</dbReference>
<dbReference type="OrthoDB" id="10062454at2759"/>
<proteinExistence type="inferred from homology"/>
<evidence type="ECO:0000313" key="4">
    <source>
        <dbReference type="EMBL" id="KAF7268820.1"/>
    </source>
</evidence>
<reference evidence="4" key="1">
    <citation type="submission" date="2020-08" db="EMBL/GenBank/DDBJ databases">
        <title>Genome sequencing and assembly of the red palm weevil Rhynchophorus ferrugineus.</title>
        <authorList>
            <person name="Dias G.B."/>
            <person name="Bergman C.M."/>
            <person name="Manee M."/>
        </authorList>
    </citation>
    <scope>NUCLEOTIDE SEQUENCE</scope>
    <source>
        <strain evidence="4">AA-2017</strain>
        <tissue evidence="4">Whole larva</tissue>
    </source>
</reference>
<dbReference type="PANTHER" id="PTHR24006">
    <property type="entry name" value="UBIQUITIN CARBOXYL-TERMINAL HYDROLASE"/>
    <property type="match status" value="1"/>
</dbReference>
<dbReference type="AlphaFoldDB" id="A0A834HUD8"/>
<comment type="similarity">
    <text evidence="1">Belongs to the peptidase C19 family.</text>
</comment>